<proteinExistence type="predicted"/>
<name>A0ABS6BDL8_9NOCA</name>
<accession>A0ABS6BDL8</accession>
<gene>
    <name evidence="1" type="ORF">KO481_38160</name>
</gene>
<dbReference type="EMBL" id="JAHKNI010000020">
    <property type="protein sequence ID" value="MBU3067333.1"/>
    <property type="molecule type" value="Genomic_DNA"/>
</dbReference>
<keyword evidence="2" id="KW-1185">Reference proteome</keyword>
<protein>
    <submittedName>
        <fullName evidence="1">Uncharacterized protein</fullName>
    </submittedName>
</protein>
<dbReference type="RefSeq" id="WP_215923414.1">
    <property type="nucleotide sequence ID" value="NZ_JAHKNI010000020.1"/>
</dbReference>
<evidence type="ECO:0000313" key="2">
    <source>
        <dbReference type="Proteomes" id="UP000733379"/>
    </source>
</evidence>
<dbReference type="Proteomes" id="UP000733379">
    <property type="component" value="Unassembled WGS sequence"/>
</dbReference>
<reference evidence="1 2" key="1">
    <citation type="submission" date="2021-06" db="EMBL/GenBank/DDBJ databases">
        <title>Actinomycetes sequencing.</title>
        <authorList>
            <person name="Shan Q."/>
        </authorList>
    </citation>
    <scope>NUCLEOTIDE SEQUENCE [LARGE SCALE GENOMIC DNA]</scope>
    <source>
        <strain evidence="1 2">NEAU-G5</strain>
    </source>
</reference>
<sequence length="141" mass="15680">MSESDLSGYVSLGASEDLRRFIHEFHLTAEELDGKVLLTPTRSCGTDSGLDEYWIHESMLRSQGEFPCAGDAEALAFCRDIVAAMVAQGTAAEHAVHLLNRLWSGPDENGRIPRIWMVGLDIAYHEEPEYWAEVILTQTDA</sequence>
<evidence type="ECO:0000313" key="1">
    <source>
        <dbReference type="EMBL" id="MBU3067333.1"/>
    </source>
</evidence>
<organism evidence="1 2">
    <name type="scientific">Nocardia albiluteola</name>
    <dbReference type="NCBI Taxonomy" id="2842303"/>
    <lineage>
        <taxon>Bacteria</taxon>
        <taxon>Bacillati</taxon>
        <taxon>Actinomycetota</taxon>
        <taxon>Actinomycetes</taxon>
        <taxon>Mycobacteriales</taxon>
        <taxon>Nocardiaceae</taxon>
        <taxon>Nocardia</taxon>
    </lineage>
</organism>
<comment type="caution">
    <text evidence="1">The sequence shown here is derived from an EMBL/GenBank/DDBJ whole genome shotgun (WGS) entry which is preliminary data.</text>
</comment>